<gene>
    <name evidence="1" type="ORF">Gogos_009036</name>
</gene>
<dbReference type="EMBL" id="JABEZY010000009">
    <property type="protein sequence ID" value="MBA0746528.1"/>
    <property type="molecule type" value="Genomic_DNA"/>
</dbReference>
<dbReference type="Proteomes" id="UP000593579">
    <property type="component" value="Unassembled WGS sequence"/>
</dbReference>
<protein>
    <submittedName>
        <fullName evidence="1">Uncharacterized protein</fullName>
    </submittedName>
</protein>
<name>A0A7J9CDS2_GOSGO</name>
<proteinExistence type="predicted"/>
<accession>A0A7J9CDS2</accession>
<reference evidence="1 2" key="1">
    <citation type="journal article" date="2019" name="Genome Biol. Evol.">
        <title>Insights into the evolution of the New World diploid cottons (Gossypium, subgenus Houzingenia) based on genome sequencing.</title>
        <authorList>
            <person name="Grover C.E."/>
            <person name="Arick M.A. 2nd"/>
            <person name="Thrash A."/>
            <person name="Conover J.L."/>
            <person name="Sanders W.S."/>
            <person name="Peterson D.G."/>
            <person name="Frelichowski J.E."/>
            <person name="Scheffler J.A."/>
            <person name="Scheffler B.E."/>
            <person name="Wendel J.F."/>
        </authorList>
    </citation>
    <scope>NUCLEOTIDE SEQUENCE [LARGE SCALE GENOMIC DNA]</scope>
    <source>
        <strain evidence="1">5</strain>
        <tissue evidence="1">Leaf</tissue>
    </source>
</reference>
<dbReference type="OrthoDB" id="999700at2759"/>
<comment type="caution">
    <text evidence="1">The sequence shown here is derived from an EMBL/GenBank/DDBJ whole genome shotgun (WGS) entry which is preliminary data.</text>
</comment>
<keyword evidence="2" id="KW-1185">Reference proteome</keyword>
<evidence type="ECO:0000313" key="1">
    <source>
        <dbReference type="EMBL" id="MBA0746528.1"/>
    </source>
</evidence>
<dbReference type="AlphaFoldDB" id="A0A7J9CDS2"/>
<evidence type="ECO:0000313" key="2">
    <source>
        <dbReference type="Proteomes" id="UP000593579"/>
    </source>
</evidence>
<organism evidence="1 2">
    <name type="scientific">Gossypium gossypioides</name>
    <name type="common">Mexican cotton</name>
    <name type="synonym">Selera gossypioides</name>
    <dbReference type="NCBI Taxonomy" id="34282"/>
    <lineage>
        <taxon>Eukaryota</taxon>
        <taxon>Viridiplantae</taxon>
        <taxon>Streptophyta</taxon>
        <taxon>Embryophyta</taxon>
        <taxon>Tracheophyta</taxon>
        <taxon>Spermatophyta</taxon>
        <taxon>Magnoliopsida</taxon>
        <taxon>eudicotyledons</taxon>
        <taxon>Gunneridae</taxon>
        <taxon>Pentapetalae</taxon>
        <taxon>rosids</taxon>
        <taxon>malvids</taxon>
        <taxon>Malvales</taxon>
        <taxon>Malvaceae</taxon>
        <taxon>Malvoideae</taxon>
        <taxon>Gossypium</taxon>
    </lineage>
</organism>
<sequence>MYCNVELLDGYEASIGLLYGGFHALGPLPTLYSTPPGQTFETYKFLSYFDTPQGSSMGDGNVGFKRYLFGYVPKEGNRVAQLLAKEGLRRDESTYLSGAVSDFAKNEVRRIDKLS</sequence>